<gene>
    <name evidence="2" type="ORF">DRW41_08360</name>
</gene>
<proteinExistence type="predicted"/>
<dbReference type="Gene3D" id="3.30.460.10">
    <property type="entry name" value="Beta Polymerase, domain 2"/>
    <property type="match status" value="1"/>
</dbReference>
<dbReference type="RefSeq" id="WP_115451491.1">
    <property type="nucleotide sequence ID" value="NZ_QNQT01000002.1"/>
</dbReference>
<keyword evidence="3" id="KW-1185">Reference proteome</keyword>
<evidence type="ECO:0000313" key="3">
    <source>
        <dbReference type="Proteomes" id="UP000257144"/>
    </source>
</evidence>
<name>A0A3D8GUI5_9BACI</name>
<accession>A0A3D8GUI5</accession>
<comment type="caution">
    <text evidence="2">The sequence shown here is derived from an EMBL/GenBank/DDBJ whole genome shotgun (WGS) entry which is preliminary data.</text>
</comment>
<keyword evidence="1" id="KW-0175">Coiled coil</keyword>
<sequence>MKLGLKSNEVRVVPYDPEWKKEFAKVKKNLMQHTNLQDNQIEHIGSTAITGIHSKPIIDILVGIGDYSSVSDSLAKGLQNAGFYRLRVERPNEIVFAKFTDNSYQVKTHFIHLVDFGGELWNHLIFFRDYLNSNEESKREYEELKLEYTKQTSQGINEYTDHKEAFVKKIFAMSNSTN</sequence>
<organism evidence="2 3">
    <name type="scientific">Neobacillus piezotolerans</name>
    <dbReference type="NCBI Taxonomy" id="2259171"/>
    <lineage>
        <taxon>Bacteria</taxon>
        <taxon>Bacillati</taxon>
        <taxon>Bacillota</taxon>
        <taxon>Bacilli</taxon>
        <taxon>Bacillales</taxon>
        <taxon>Bacillaceae</taxon>
        <taxon>Neobacillus</taxon>
    </lineage>
</organism>
<dbReference type="PANTHER" id="PTHR34822:SF1">
    <property type="entry name" value="GRPB FAMILY PROTEIN"/>
    <property type="match status" value="1"/>
</dbReference>
<dbReference type="Pfam" id="PF04229">
    <property type="entry name" value="GrpB"/>
    <property type="match status" value="1"/>
</dbReference>
<protein>
    <submittedName>
        <fullName evidence="2">GrpB family protein</fullName>
    </submittedName>
</protein>
<dbReference type="EMBL" id="QNQT01000002">
    <property type="protein sequence ID" value="RDU37821.1"/>
    <property type="molecule type" value="Genomic_DNA"/>
</dbReference>
<dbReference type="OrthoDB" id="9799092at2"/>
<evidence type="ECO:0000256" key="1">
    <source>
        <dbReference type="SAM" id="Coils"/>
    </source>
</evidence>
<reference evidence="2 3" key="1">
    <citation type="submission" date="2018-07" db="EMBL/GenBank/DDBJ databases">
        <title>Bacillus sp. YLB-04 draft genome sequence.</title>
        <authorList>
            <person name="Yu L."/>
            <person name="Tang X."/>
        </authorList>
    </citation>
    <scope>NUCLEOTIDE SEQUENCE [LARGE SCALE GENOMIC DNA]</scope>
    <source>
        <strain evidence="2 3">YLB-04</strain>
    </source>
</reference>
<dbReference type="SUPFAM" id="SSF81301">
    <property type="entry name" value="Nucleotidyltransferase"/>
    <property type="match status" value="1"/>
</dbReference>
<feature type="coiled-coil region" evidence="1">
    <location>
        <begin position="127"/>
        <end position="154"/>
    </location>
</feature>
<dbReference type="Proteomes" id="UP000257144">
    <property type="component" value="Unassembled WGS sequence"/>
</dbReference>
<dbReference type="AlphaFoldDB" id="A0A3D8GUI5"/>
<dbReference type="InterPro" id="IPR007344">
    <property type="entry name" value="GrpB/CoaE"/>
</dbReference>
<evidence type="ECO:0000313" key="2">
    <source>
        <dbReference type="EMBL" id="RDU37821.1"/>
    </source>
</evidence>
<dbReference type="InterPro" id="IPR043519">
    <property type="entry name" value="NT_sf"/>
</dbReference>
<dbReference type="PANTHER" id="PTHR34822">
    <property type="entry name" value="GRPB DOMAIN PROTEIN (AFU_ORTHOLOGUE AFUA_1G01530)"/>
    <property type="match status" value="1"/>
</dbReference>